<dbReference type="HOGENOM" id="CLU_098197_3_1_4"/>
<dbReference type="GO" id="GO:0003755">
    <property type="term" value="F:peptidyl-prolyl cis-trans isomerase activity"/>
    <property type="evidence" value="ECO:0007669"/>
    <property type="project" value="UniProtKB-UniRule"/>
</dbReference>
<dbReference type="EMBL" id="FR687359">
    <property type="protein sequence ID" value="CBW74089.1"/>
    <property type="molecule type" value="Genomic_DNA"/>
</dbReference>
<keyword evidence="3 5" id="KW-0697">Rotamase</keyword>
<dbReference type="InterPro" id="IPR001179">
    <property type="entry name" value="PPIase_FKBP_dom"/>
</dbReference>
<feature type="domain" description="PPIase FKBP-type" evidence="7">
    <location>
        <begin position="14"/>
        <end position="87"/>
    </location>
</feature>
<comment type="catalytic activity">
    <reaction evidence="1 5 6">
        <text>[protein]-peptidylproline (omega=180) = [protein]-peptidylproline (omega=0)</text>
        <dbReference type="Rhea" id="RHEA:16237"/>
        <dbReference type="Rhea" id="RHEA-COMP:10747"/>
        <dbReference type="Rhea" id="RHEA-COMP:10748"/>
        <dbReference type="ChEBI" id="CHEBI:83833"/>
        <dbReference type="ChEBI" id="CHEBI:83834"/>
        <dbReference type="EC" id="5.2.1.8"/>
    </reaction>
</comment>
<evidence type="ECO:0000256" key="3">
    <source>
        <dbReference type="ARBA" id="ARBA00023110"/>
    </source>
</evidence>
<dbReference type="EC" id="5.2.1.8" evidence="6"/>
<dbReference type="PANTHER" id="PTHR47861:SF4">
    <property type="entry name" value="FKBP-TYPE 16 KDA PEPTIDYL-PROLYL CIS-TRANS ISOMERASE"/>
    <property type="match status" value="1"/>
</dbReference>
<dbReference type="Proteomes" id="UP000007437">
    <property type="component" value="Chromosome"/>
</dbReference>
<evidence type="ECO:0000256" key="2">
    <source>
        <dbReference type="ARBA" id="ARBA00006577"/>
    </source>
</evidence>
<proteinExistence type="inferred from homology"/>
<evidence type="ECO:0000259" key="7">
    <source>
        <dbReference type="PROSITE" id="PS50059"/>
    </source>
</evidence>
<evidence type="ECO:0000256" key="5">
    <source>
        <dbReference type="PROSITE-ProRule" id="PRU00277"/>
    </source>
</evidence>
<dbReference type="InterPro" id="IPR048261">
    <property type="entry name" value="SlpA/SlyD-like_ins_sf"/>
</dbReference>
<comment type="similarity">
    <text evidence="2 6">Belongs to the FKBP-type PPIase family.</text>
</comment>
<name>E5AN08_MYCRK</name>
<gene>
    <name evidence="8" type="ordered locus">RBRH_00921</name>
</gene>
<reference evidence="8 9" key="1">
    <citation type="journal article" date="2011" name="J. Bacteriol.">
        <title>Complete genome sequence of Burkholderia rhizoxinica, an endosymbiont of Rhizopus microsporus.</title>
        <authorList>
            <person name="Lackner G."/>
            <person name="Moebius N."/>
            <person name="Partida-Martinez L."/>
            <person name="Hertweck C."/>
        </authorList>
    </citation>
    <scope>NUCLEOTIDE SEQUENCE [LARGE SCALE GENOMIC DNA]</scope>
    <source>
        <strain evidence="9">DSM 19002 / CIP 109453 / HKI 454</strain>
    </source>
</reference>
<evidence type="ECO:0000313" key="9">
    <source>
        <dbReference type="Proteomes" id="UP000007437"/>
    </source>
</evidence>
<dbReference type="PROSITE" id="PS50059">
    <property type="entry name" value="FKBP_PPIASE"/>
    <property type="match status" value="1"/>
</dbReference>
<dbReference type="KEGG" id="brh:RBRH_00921"/>
<dbReference type="STRING" id="882378.RBRH_00921"/>
<dbReference type="SUPFAM" id="SSF54534">
    <property type="entry name" value="FKBP-like"/>
    <property type="match status" value="1"/>
</dbReference>
<evidence type="ECO:0000256" key="1">
    <source>
        <dbReference type="ARBA" id="ARBA00000971"/>
    </source>
</evidence>
<keyword evidence="4 5" id="KW-0413">Isomerase</keyword>
<evidence type="ECO:0000256" key="6">
    <source>
        <dbReference type="RuleBase" id="RU003915"/>
    </source>
</evidence>
<dbReference type="Gene3D" id="2.40.10.330">
    <property type="match status" value="1"/>
</dbReference>
<evidence type="ECO:0000313" key="8">
    <source>
        <dbReference type="EMBL" id="CBW74089.1"/>
    </source>
</evidence>
<dbReference type="eggNOG" id="COG1047">
    <property type="taxonomic scope" value="Bacteria"/>
</dbReference>
<protein>
    <recommendedName>
        <fullName evidence="6">Peptidyl-prolyl cis-trans isomerase</fullName>
        <ecNumber evidence="6">5.2.1.8</ecNumber>
    </recommendedName>
</protein>
<accession>E5AN08</accession>
<evidence type="ECO:0000256" key="4">
    <source>
        <dbReference type="ARBA" id="ARBA00023235"/>
    </source>
</evidence>
<dbReference type="Pfam" id="PF00254">
    <property type="entry name" value="FKBP_C"/>
    <property type="match status" value="1"/>
</dbReference>
<organism evidence="8 9">
    <name type="scientific">Mycetohabitans rhizoxinica (strain DSM 19002 / CIP 109453 / HKI 454)</name>
    <name type="common">Paraburkholderia rhizoxinica</name>
    <dbReference type="NCBI Taxonomy" id="882378"/>
    <lineage>
        <taxon>Bacteria</taxon>
        <taxon>Pseudomonadati</taxon>
        <taxon>Pseudomonadota</taxon>
        <taxon>Betaproteobacteria</taxon>
        <taxon>Burkholderiales</taxon>
        <taxon>Burkholderiaceae</taxon>
        <taxon>Mycetohabitans</taxon>
    </lineage>
</organism>
<dbReference type="Gene3D" id="3.10.50.40">
    <property type="match status" value="1"/>
</dbReference>
<dbReference type="AlphaFoldDB" id="E5AN08"/>
<dbReference type="PANTHER" id="PTHR47861">
    <property type="entry name" value="FKBP-TYPE PEPTIDYL-PROLYL CIS-TRANS ISOMERASE SLYD"/>
    <property type="match status" value="1"/>
</dbReference>
<dbReference type="InterPro" id="IPR046357">
    <property type="entry name" value="PPIase_dom_sf"/>
</dbReference>
<sequence length="153" mass="16578">MRMSIIDISEVKPGSHVTLHYRLSLEGGADIVNTFDDKPATLLLGAGQLAGPLEDILLGMKVGHHSTIRLTPEQAFGLRNPELVQKVSLATLRENSMIGENFSPGDLVEFNAPSGARYAGVLKEVGETYALFDFNHPLAGQHLTFEVQIIGIL</sequence>